<evidence type="ECO:0000313" key="2">
    <source>
        <dbReference type="Proteomes" id="UP001501447"/>
    </source>
</evidence>
<name>A0ABN3QHU9_9ACTN</name>
<protein>
    <recommendedName>
        <fullName evidence="3">Pyridoxamine 5'-phosphate oxidase</fullName>
    </recommendedName>
</protein>
<sequence length="111" mass="12233">MMPGSLKALDLRRDPRFCLHANPGAGSGMDEGDLRVSGRAVEVREQAGLERWAAGAPEGRVPETFHLFRAELTEVVGVSIEDPGIVFRIWHPGRPLRTVRRGNDDAPPHED</sequence>
<accession>A0ABN3QHU9</accession>
<proteinExistence type="predicted"/>
<gene>
    <name evidence="1" type="ORF">GCM10009863_47110</name>
</gene>
<evidence type="ECO:0000313" key="1">
    <source>
        <dbReference type="EMBL" id="GAA2626809.1"/>
    </source>
</evidence>
<dbReference type="SUPFAM" id="SSF50475">
    <property type="entry name" value="FMN-binding split barrel"/>
    <property type="match status" value="1"/>
</dbReference>
<evidence type="ECO:0008006" key="3">
    <source>
        <dbReference type="Google" id="ProtNLM"/>
    </source>
</evidence>
<reference evidence="1 2" key="1">
    <citation type="journal article" date="2019" name="Int. J. Syst. Evol. Microbiol.">
        <title>The Global Catalogue of Microorganisms (GCM) 10K type strain sequencing project: providing services to taxonomists for standard genome sequencing and annotation.</title>
        <authorList>
            <consortium name="The Broad Institute Genomics Platform"/>
            <consortium name="The Broad Institute Genome Sequencing Center for Infectious Disease"/>
            <person name="Wu L."/>
            <person name="Ma J."/>
        </authorList>
    </citation>
    <scope>NUCLEOTIDE SEQUENCE [LARGE SCALE GENOMIC DNA]</scope>
    <source>
        <strain evidence="1 2">JCM 16373</strain>
    </source>
</reference>
<dbReference type="EMBL" id="BAAARJ010000016">
    <property type="protein sequence ID" value="GAA2626809.1"/>
    <property type="molecule type" value="Genomic_DNA"/>
</dbReference>
<dbReference type="Proteomes" id="UP001501447">
    <property type="component" value="Unassembled WGS sequence"/>
</dbReference>
<comment type="caution">
    <text evidence="1">The sequence shown here is derived from an EMBL/GenBank/DDBJ whole genome shotgun (WGS) entry which is preliminary data.</text>
</comment>
<organism evidence="1 2">
    <name type="scientific">Streptomyces axinellae</name>
    <dbReference type="NCBI Taxonomy" id="552788"/>
    <lineage>
        <taxon>Bacteria</taxon>
        <taxon>Bacillati</taxon>
        <taxon>Actinomycetota</taxon>
        <taxon>Actinomycetes</taxon>
        <taxon>Kitasatosporales</taxon>
        <taxon>Streptomycetaceae</taxon>
        <taxon>Streptomyces</taxon>
    </lineage>
</organism>
<keyword evidence="2" id="KW-1185">Reference proteome</keyword>